<accession>A0A9P5X3G7</accession>
<comment type="caution">
    <text evidence="1">The sequence shown here is derived from an EMBL/GenBank/DDBJ whole genome shotgun (WGS) entry which is preliminary data.</text>
</comment>
<proteinExistence type="predicted"/>
<evidence type="ECO:0000313" key="1">
    <source>
        <dbReference type="EMBL" id="KAF9444123.1"/>
    </source>
</evidence>
<dbReference type="AlphaFoldDB" id="A0A9P5X3G7"/>
<evidence type="ECO:0000313" key="2">
    <source>
        <dbReference type="Proteomes" id="UP000807342"/>
    </source>
</evidence>
<dbReference type="EMBL" id="MU151402">
    <property type="protein sequence ID" value="KAF9444123.1"/>
    <property type="molecule type" value="Genomic_DNA"/>
</dbReference>
<gene>
    <name evidence="1" type="ORF">P691DRAFT_787138</name>
</gene>
<reference evidence="1" key="1">
    <citation type="submission" date="2020-11" db="EMBL/GenBank/DDBJ databases">
        <authorList>
            <consortium name="DOE Joint Genome Institute"/>
            <person name="Ahrendt S."/>
            <person name="Riley R."/>
            <person name="Andreopoulos W."/>
            <person name="Labutti K."/>
            <person name="Pangilinan J."/>
            <person name="Ruiz-Duenas F.J."/>
            <person name="Barrasa J.M."/>
            <person name="Sanchez-Garcia M."/>
            <person name="Camarero S."/>
            <person name="Miyauchi S."/>
            <person name="Serrano A."/>
            <person name="Linde D."/>
            <person name="Babiker R."/>
            <person name="Drula E."/>
            <person name="Ayuso-Fernandez I."/>
            <person name="Pacheco R."/>
            <person name="Padilla G."/>
            <person name="Ferreira P."/>
            <person name="Barriuso J."/>
            <person name="Kellner H."/>
            <person name="Castanera R."/>
            <person name="Alfaro M."/>
            <person name="Ramirez L."/>
            <person name="Pisabarro A.G."/>
            <person name="Kuo A."/>
            <person name="Tritt A."/>
            <person name="Lipzen A."/>
            <person name="He G."/>
            <person name="Yan M."/>
            <person name="Ng V."/>
            <person name="Cullen D."/>
            <person name="Martin F."/>
            <person name="Rosso M.-N."/>
            <person name="Henrissat B."/>
            <person name="Hibbett D."/>
            <person name="Martinez A.T."/>
            <person name="Grigoriev I.V."/>
        </authorList>
    </citation>
    <scope>NUCLEOTIDE SEQUENCE</scope>
    <source>
        <strain evidence="1">MF-IS2</strain>
    </source>
</reference>
<keyword evidence="2" id="KW-1185">Reference proteome</keyword>
<organism evidence="1 2">
    <name type="scientific">Macrolepiota fuliginosa MF-IS2</name>
    <dbReference type="NCBI Taxonomy" id="1400762"/>
    <lineage>
        <taxon>Eukaryota</taxon>
        <taxon>Fungi</taxon>
        <taxon>Dikarya</taxon>
        <taxon>Basidiomycota</taxon>
        <taxon>Agaricomycotina</taxon>
        <taxon>Agaricomycetes</taxon>
        <taxon>Agaricomycetidae</taxon>
        <taxon>Agaricales</taxon>
        <taxon>Agaricineae</taxon>
        <taxon>Agaricaceae</taxon>
        <taxon>Macrolepiota</taxon>
    </lineage>
</organism>
<protein>
    <submittedName>
        <fullName evidence="1">Uncharacterized protein</fullName>
    </submittedName>
</protein>
<name>A0A9P5X3G7_9AGAR</name>
<dbReference type="Proteomes" id="UP000807342">
    <property type="component" value="Unassembled WGS sequence"/>
</dbReference>
<sequence length="325" mass="35317">MACKPRTKTAASDPKLSDTTVAFLNAQNQDLCAKSIMQMSLLVTLPELVQVQVHCELDAISFTYEAPALPLPPPQTNEEEAESIADKMDIHLYNDCLASLLVWIGKEGFNNETNSNAQDTLIKHIFKAAKVFNLVTIITLPTPSPPPPCLRPHSDKEDIHMEPPTPAHVFSEAATQTPAPLPKEATPPPIIMSTKPKPMVVPIKSGPPSRPSFAEAAAKTLCSNALPFVQGPTQAPQPPPKATQGPIPNKCSKWPYFATHGPSRHQFFIETPVTTDLDIIEATLPAKITGSRATLSLSQSFIKIVNIPYFKPGTMEPPNRQEIGD</sequence>